<dbReference type="RefSeq" id="WP_225420191.1">
    <property type="nucleotide sequence ID" value="NZ_JBHTOH010000089.1"/>
</dbReference>
<gene>
    <name evidence="1" type="ORF">ACFQ4R_09835</name>
</gene>
<keyword evidence="2" id="KW-1185">Reference proteome</keyword>
<proteinExistence type="predicted"/>
<evidence type="ECO:0000313" key="1">
    <source>
        <dbReference type="EMBL" id="MFD1411883.1"/>
    </source>
</evidence>
<dbReference type="EMBL" id="JBHTOH010000089">
    <property type="protein sequence ID" value="MFD1411883.1"/>
    <property type="molecule type" value="Genomic_DNA"/>
</dbReference>
<dbReference type="Proteomes" id="UP001597191">
    <property type="component" value="Unassembled WGS sequence"/>
</dbReference>
<protein>
    <submittedName>
        <fullName evidence="1">Uncharacterized protein</fullName>
    </submittedName>
</protein>
<reference evidence="2" key="1">
    <citation type="journal article" date="2019" name="Int. J. Syst. Evol. Microbiol.">
        <title>The Global Catalogue of Microorganisms (GCM) 10K type strain sequencing project: providing services to taxonomists for standard genome sequencing and annotation.</title>
        <authorList>
            <consortium name="The Broad Institute Genomics Platform"/>
            <consortium name="The Broad Institute Genome Sequencing Center for Infectious Disease"/>
            <person name="Wu L."/>
            <person name="Ma J."/>
        </authorList>
    </citation>
    <scope>NUCLEOTIDE SEQUENCE [LARGE SCALE GENOMIC DNA]</scope>
    <source>
        <strain evidence="2">CCM 8937</strain>
    </source>
</reference>
<name>A0ABW4BPX0_9LACO</name>
<organism evidence="1 2">
    <name type="scientific">Lapidilactobacillus gannanensis</name>
    <dbReference type="NCBI Taxonomy" id="2486002"/>
    <lineage>
        <taxon>Bacteria</taxon>
        <taxon>Bacillati</taxon>
        <taxon>Bacillota</taxon>
        <taxon>Bacilli</taxon>
        <taxon>Lactobacillales</taxon>
        <taxon>Lactobacillaceae</taxon>
        <taxon>Lapidilactobacillus</taxon>
    </lineage>
</organism>
<accession>A0ABW4BPX0</accession>
<sequence length="73" mass="8319">MTTLLKDLYSPDYLNELAQAITAVYPTFEQQQFLDDCLIATWPDLKLMERSDQITTGLHQQLPADFTQAATIL</sequence>
<evidence type="ECO:0000313" key="2">
    <source>
        <dbReference type="Proteomes" id="UP001597191"/>
    </source>
</evidence>
<comment type="caution">
    <text evidence="1">The sequence shown here is derived from an EMBL/GenBank/DDBJ whole genome shotgun (WGS) entry which is preliminary data.</text>
</comment>